<comment type="caution">
    <text evidence="2">The sequence shown here is derived from an EMBL/GenBank/DDBJ whole genome shotgun (WGS) entry which is preliminary data.</text>
</comment>
<dbReference type="GO" id="GO:0097361">
    <property type="term" value="C:cytosolic [4Fe-4S] assembly targeting complex"/>
    <property type="evidence" value="ECO:0007669"/>
    <property type="project" value="TreeGrafter"/>
</dbReference>
<protein>
    <submittedName>
        <fullName evidence="2">Uncharacterized protein</fullName>
    </submittedName>
</protein>
<feature type="repeat" description="WD" evidence="1">
    <location>
        <begin position="121"/>
        <end position="154"/>
    </location>
</feature>
<proteinExistence type="predicted"/>
<dbReference type="PANTHER" id="PTHR19920:SF0">
    <property type="entry name" value="CYTOSOLIC IRON-SULFUR PROTEIN ASSEMBLY PROTEIN CIAO1-RELATED"/>
    <property type="match status" value="1"/>
</dbReference>
<dbReference type="PANTHER" id="PTHR19920">
    <property type="entry name" value="WD40 PROTEIN CIAO1"/>
    <property type="match status" value="1"/>
</dbReference>
<dbReference type="InterPro" id="IPR001680">
    <property type="entry name" value="WD40_rpt"/>
</dbReference>
<evidence type="ECO:0000256" key="1">
    <source>
        <dbReference type="PROSITE-ProRule" id="PRU00221"/>
    </source>
</evidence>
<dbReference type="OMA" id="NGMAINN"/>
<dbReference type="PROSITE" id="PS50082">
    <property type="entry name" value="WD_REPEATS_2"/>
    <property type="match status" value="1"/>
</dbReference>
<dbReference type="GO" id="GO:0016226">
    <property type="term" value="P:iron-sulfur cluster assembly"/>
    <property type="evidence" value="ECO:0007669"/>
    <property type="project" value="TreeGrafter"/>
</dbReference>
<dbReference type="Proteomes" id="UP000688137">
    <property type="component" value="Unassembled WGS sequence"/>
</dbReference>
<reference evidence="2" key="1">
    <citation type="submission" date="2021-01" db="EMBL/GenBank/DDBJ databases">
        <authorList>
            <consortium name="Genoscope - CEA"/>
            <person name="William W."/>
        </authorList>
    </citation>
    <scope>NUCLEOTIDE SEQUENCE</scope>
</reference>
<dbReference type="EMBL" id="CAJJDM010000215">
    <property type="protein sequence ID" value="CAD8117657.1"/>
    <property type="molecule type" value="Genomic_DNA"/>
</dbReference>
<accession>A0A8S1QSR1</accession>
<dbReference type="AlphaFoldDB" id="A0A8S1QSR1"/>
<keyword evidence="3" id="KW-1185">Reference proteome</keyword>
<dbReference type="SMART" id="SM00320">
    <property type="entry name" value="WD40"/>
    <property type="match status" value="3"/>
</dbReference>
<sequence>MLQHPKQNTNIYELLPEVSIKMTHISYANAINQKKTLIIIGAGRKIKVFEIPYINGQPGQLKEIQKLKEHSNDVVSLKFFNLPQLNDSFISGSSMVDNSIIIWSKLPKQDGSIYYGLQQRLKGHVDSVTNLLIHPIREDIIISGSQDTTIKFWSKDHQWDCQQTIKDFSRPIKDLAINYEGKKLVSCSDEKFFLIMEPDQQSQWYVKQKIKFPQEIIRICFITNDILTVLQNKGTQLHFFIQNQHQHFTKSLDHLKIAEPGDSCFGLFPPCYSSNTDTLLIKSGNKVNIVKFKFPISKEGVKKMDSQGDWTCKLEQVIEFNESFLFGSMSQDGQYIVLWDINSFNIQIRKYINQQ</sequence>
<keyword evidence="1" id="KW-0853">WD repeat</keyword>
<dbReference type="Pfam" id="PF00400">
    <property type="entry name" value="WD40"/>
    <property type="match status" value="2"/>
</dbReference>
<evidence type="ECO:0000313" key="3">
    <source>
        <dbReference type="Proteomes" id="UP000688137"/>
    </source>
</evidence>
<name>A0A8S1QSR1_PARPR</name>
<dbReference type="PROSITE" id="PS50294">
    <property type="entry name" value="WD_REPEATS_REGION"/>
    <property type="match status" value="1"/>
</dbReference>
<evidence type="ECO:0000313" key="2">
    <source>
        <dbReference type="EMBL" id="CAD8117657.1"/>
    </source>
</evidence>
<organism evidence="2 3">
    <name type="scientific">Paramecium primaurelia</name>
    <dbReference type="NCBI Taxonomy" id="5886"/>
    <lineage>
        <taxon>Eukaryota</taxon>
        <taxon>Sar</taxon>
        <taxon>Alveolata</taxon>
        <taxon>Ciliophora</taxon>
        <taxon>Intramacronucleata</taxon>
        <taxon>Oligohymenophorea</taxon>
        <taxon>Peniculida</taxon>
        <taxon>Parameciidae</taxon>
        <taxon>Paramecium</taxon>
    </lineage>
</organism>
<gene>
    <name evidence="2" type="ORF">PPRIM_AZ9-3.1.T2060003</name>
</gene>